<dbReference type="InterPro" id="IPR001007">
    <property type="entry name" value="VWF_dom"/>
</dbReference>
<evidence type="ECO:0000259" key="4">
    <source>
        <dbReference type="PROSITE" id="PS50184"/>
    </source>
</evidence>
<dbReference type="SMART" id="SM00215">
    <property type="entry name" value="VWC_out"/>
    <property type="match status" value="9"/>
</dbReference>
<name>H9GHF0_ANOCA</name>
<dbReference type="PANTHER" id="PTHR46698">
    <property type="entry name" value="CROSSVEINLESS 2"/>
    <property type="match status" value="1"/>
</dbReference>
<dbReference type="Pfam" id="PF23334">
    <property type="entry name" value="VWC2L_2nd"/>
    <property type="match status" value="4"/>
</dbReference>
<protein>
    <recommendedName>
        <fullName evidence="4">VWFC domain-containing protein</fullName>
    </recommendedName>
</protein>
<keyword evidence="6" id="KW-1185">Reference proteome</keyword>
<dbReference type="Gene3D" id="2.60.120.200">
    <property type="match status" value="1"/>
</dbReference>
<feature type="domain" description="VWFC" evidence="4">
    <location>
        <begin position="1447"/>
        <end position="1511"/>
    </location>
</feature>
<evidence type="ECO:0000256" key="2">
    <source>
        <dbReference type="ARBA" id="ARBA00022525"/>
    </source>
</evidence>
<dbReference type="Gene3D" id="6.20.200.20">
    <property type="match status" value="9"/>
</dbReference>
<feature type="domain" description="VWFC" evidence="4">
    <location>
        <begin position="1383"/>
        <end position="1447"/>
    </location>
</feature>
<dbReference type="SMART" id="SM00214">
    <property type="entry name" value="VWC"/>
    <property type="match status" value="18"/>
</dbReference>
<dbReference type="InParanoid" id="H9GHF0"/>
<comment type="subcellular location">
    <subcellularLocation>
        <location evidence="1">Secreted</location>
    </subcellularLocation>
</comment>
<dbReference type="InterPro" id="IPR013320">
    <property type="entry name" value="ConA-like_dom_sf"/>
</dbReference>
<dbReference type="Bgee" id="ENSACAG00000011225">
    <property type="expression patterns" value="Expressed in hemipenis and 7 other cell types or tissues"/>
</dbReference>
<reference evidence="5" key="2">
    <citation type="submission" date="2025-08" db="UniProtKB">
        <authorList>
            <consortium name="Ensembl"/>
        </authorList>
    </citation>
    <scope>IDENTIFICATION</scope>
</reference>
<dbReference type="PROSITE" id="PS01208">
    <property type="entry name" value="VWFC_1"/>
    <property type="match status" value="5"/>
</dbReference>
<dbReference type="InterPro" id="IPR052424">
    <property type="entry name" value="Kielin_Chordin-BMP_Reg"/>
</dbReference>
<proteinExistence type="predicted"/>
<dbReference type="Gene3D" id="2.10.70.10">
    <property type="entry name" value="Complement Module, domain 1"/>
    <property type="match status" value="8"/>
</dbReference>
<dbReference type="Pfam" id="PF00093">
    <property type="entry name" value="VWC"/>
    <property type="match status" value="4"/>
</dbReference>
<feature type="domain" description="VWFC" evidence="4">
    <location>
        <begin position="1325"/>
        <end position="1386"/>
    </location>
</feature>
<dbReference type="SUPFAM" id="SSF57603">
    <property type="entry name" value="FnI-like domain"/>
    <property type="match status" value="18"/>
</dbReference>
<dbReference type="SUPFAM" id="SSF49899">
    <property type="entry name" value="Concanavalin A-like lectins/glucanases"/>
    <property type="match status" value="1"/>
</dbReference>
<evidence type="ECO:0000256" key="1">
    <source>
        <dbReference type="ARBA" id="ARBA00004613"/>
    </source>
</evidence>
<sequence length="1580" mass="172489">MDKLVFTILLCSSSGIQDCLPFFLAVLDLLEALNITRSVLGVTKAKGPDPGVPAWKFRPRVPHLTLPWDYSVYLLSTVQGALGFHFVARQSRGSEGTLISLVSPAALKRDGHPLLQLVSNTRADHLRLDYRAVHNMEPARLVFPTGNPFAHSRWVRLALNLEPLRITLFVDCQEPFIFGKSGGEEVLSLILPLDLQITFASVLGDKTSKFLVRLRALPDNSPGEHLLELDSPPLHFEPLALTDIRHYQREASESDFPPFGSALRTDPAGPEERIRRLEELVDGLGTMLDMVKEQNSDLLVRVKSLEECECRPLSCVWEGRRYEDGASWEKDACATCTCIRGRTECSLRHDRPHCLGNSVCKRRHCAILCRSPARPRPGTCCPVCDGCLWEEREYRRGETVPSEDPCQRCTCLVSLALGRVQPDIPLSRSREVTCENLFADCPPLSCSHPARRPGQCCPTCEVCDFEGRLYPSGETFTPAGESPCLHCTCTLLNARLNIHINLSLLPSGLCPVCILDSIEFEDGTEWEPEGEPCRTCVCHQGEPVCSAVQCPPVPCQHPAQLQGACCPECQRCSYNQRLYNNGQEFLDPDNLCQSCQCADGTVSCSPIVCPPATCPRPQKKPGSCCAKCPDCTYENRIIADGEEVPSPLHPCQACICTGGEMRCMERQCPGALCAHPLLGSCCQNNCNGCNYAGKEYPNGAEFPHPTDKCRKCHCINGNVQCLTRRCLPLPCPEPFSVPGECCPRCPAPPATCVYLGLSYQHMERFYDPSDKCRDCICTNGTITCQRQPCVPVQCSHPLRHDCCLSCDGCLYQGKELPNGEQFADPQDPCGTCSCWEGSVTCKATPCPPPECPFPTSGPCCKVCEGCEYLSEPYLNGQEFPDPQDTCGICTCLNGFVTCAKKPCYQAGCSHPLRVPGQCCPVCQGCSYNGLTVANGQTFADPGDPLCSQCTCRAGSVQCLRKLCPPAPCAHPVQGPCACPLCQGCSFQGNKYGDGEAFASPNKPCEECRCLRGEVSCAPRFCSTPLCPHPSKDPCGCPVCNACSFHGRDCDNGELFLDPRDPCGQCKCSGGTVTCVPAPCPPISCQNPITLPGQCCPKCTGACRYHGQLYKSGEAFVSPEEACHTCTCQAEVVTCQPKPCPQKCTHPEAPKAPSCCPSCDGCLYKEHSYANGQTFTPPSDPCKRCSCLHGNVLCAPVVCPQVPCANPRHEPGQCCPQCPAICQHAGREYAEGKQWVSSLDPCQRWMFSTRDGLYPTLALRPHFLPSCSGCTYEGRERPDGSSWLSLAVPCMACMCVDGVATCAEIACIRSCTNQINVPGECCPLCADCIYEGLVYGPGESFQPGKDPCEICTCEHLQCYRKQCPSLLDCPREQIQVPGPGHCCPTCAQALSNCTPSLVGNEVLATDEPCYSCQCKDLTWVCMHQSCPLLSCPAAERFVPRDACCPVCDECVIEVEGRRVSDGETWTDSTDSCVSCSCKMGHIECHIQECMPLLCQDGLEKVQMPGRCCAECQGKKIQRLNYSNQLFLHAIEYAPVSNLWEIIKTFAGVHISEPKPHHCAMEIFILVETELCRDFVHLPVVC</sequence>
<accession>H9GHF0</accession>
<dbReference type="PANTHER" id="PTHR46698:SF2">
    <property type="entry name" value="KIELIN_CHORDIN-LIKE PROTEIN"/>
    <property type="match status" value="1"/>
</dbReference>
<dbReference type="Proteomes" id="UP000001646">
    <property type="component" value="Unplaced"/>
</dbReference>
<dbReference type="PROSITE" id="PS50184">
    <property type="entry name" value="VWFC_2"/>
    <property type="match status" value="14"/>
</dbReference>
<dbReference type="Ensembl" id="ENSACAT00000011307.4">
    <property type="protein sequence ID" value="ENSACAP00000011078.4"/>
    <property type="gene ID" value="ENSACAG00000011225.4"/>
</dbReference>
<feature type="domain" description="VWFC" evidence="4">
    <location>
        <begin position="687"/>
        <end position="746"/>
    </location>
</feature>
<feature type="domain" description="VWFC" evidence="4">
    <location>
        <begin position="1040"/>
        <end position="1099"/>
    </location>
</feature>
<feature type="domain" description="VWFC" evidence="4">
    <location>
        <begin position="864"/>
        <end position="923"/>
    </location>
</feature>
<feature type="domain" description="VWFC" evidence="4">
    <location>
        <begin position="570"/>
        <end position="629"/>
    </location>
</feature>
<organism evidence="5 6">
    <name type="scientific">Anolis carolinensis</name>
    <name type="common">Green anole</name>
    <name type="synonym">American chameleon</name>
    <dbReference type="NCBI Taxonomy" id="28377"/>
    <lineage>
        <taxon>Eukaryota</taxon>
        <taxon>Metazoa</taxon>
        <taxon>Chordata</taxon>
        <taxon>Craniata</taxon>
        <taxon>Vertebrata</taxon>
        <taxon>Euteleostomi</taxon>
        <taxon>Lepidosauria</taxon>
        <taxon>Squamata</taxon>
        <taxon>Bifurcata</taxon>
        <taxon>Unidentata</taxon>
        <taxon>Episquamata</taxon>
        <taxon>Toxicofera</taxon>
        <taxon>Iguania</taxon>
        <taxon>Dactyloidae</taxon>
        <taxon>Anolis</taxon>
    </lineage>
</organism>
<keyword evidence="3" id="KW-0732">Signal</keyword>
<dbReference type="HOGENOM" id="CLU_000367_0_0_1"/>
<reference evidence="5" key="1">
    <citation type="submission" date="2009-12" db="EMBL/GenBank/DDBJ databases">
        <title>The Genome Sequence of Anolis carolinensis (Green Anole Lizard).</title>
        <authorList>
            <consortium name="The Genome Sequencing Platform"/>
            <person name="Di Palma F."/>
            <person name="Alfoldi J."/>
            <person name="Heiman D."/>
            <person name="Young S."/>
            <person name="Grabherr M."/>
            <person name="Johnson J."/>
            <person name="Lander E.S."/>
            <person name="Lindblad-Toh K."/>
        </authorList>
    </citation>
    <scope>NUCLEOTIDE SEQUENCE [LARGE SCALE GENOMIC DNA]</scope>
    <source>
        <strain evidence="5">JBL SC #1</strain>
    </source>
</reference>
<feature type="domain" description="VWFC" evidence="4">
    <location>
        <begin position="1267"/>
        <end position="1325"/>
    </location>
</feature>
<evidence type="ECO:0000313" key="5">
    <source>
        <dbReference type="Ensembl" id="ENSACAP00000011078.4"/>
    </source>
</evidence>
<feature type="domain" description="VWFC" evidence="4">
    <location>
        <begin position="313"/>
        <end position="385"/>
    </location>
</feature>
<feature type="domain" description="VWFC" evidence="4">
    <location>
        <begin position="1100"/>
        <end position="1159"/>
    </location>
</feature>
<keyword evidence="2" id="KW-0964">Secreted</keyword>
<dbReference type="GeneTree" id="ENSGT00940000160243"/>
<reference evidence="5" key="3">
    <citation type="submission" date="2025-09" db="UniProtKB">
        <authorList>
            <consortium name="Ensembl"/>
        </authorList>
    </citation>
    <scope>IDENTIFICATION</scope>
</reference>
<feature type="domain" description="VWFC" evidence="4">
    <location>
        <begin position="807"/>
        <end position="864"/>
    </location>
</feature>
<evidence type="ECO:0000313" key="6">
    <source>
        <dbReference type="Proteomes" id="UP000001646"/>
    </source>
</evidence>
<feature type="domain" description="VWFC" evidence="4">
    <location>
        <begin position="1159"/>
        <end position="1218"/>
    </location>
</feature>
<dbReference type="eggNOG" id="KOG1216">
    <property type="taxonomic scope" value="Eukaryota"/>
</dbReference>
<evidence type="ECO:0000256" key="3">
    <source>
        <dbReference type="ARBA" id="ARBA00022729"/>
    </source>
</evidence>
<dbReference type="GO" id="GO:0005576">
    <property type="term" value="C:extracellular region"/>
    <property type="evidence" value="ECO:0007669"/>
    <property type="project" value="UniProtKB-SubCell"/>
</dbReference>
<feature type="domain" description="VWFC" evidence="4">
    <location>
        <begin position="511"/>
        <end position="570"/>
    </location>
</feature>
<feature type="domain" description="VWFC" evidence="4">
    <location>
        <begin position="385"/>
        <end position="461"/>
    </location>
</feature>